<dbReference type="Gene3D" id="3.30.450.20">
    <property type="entry name" value="PAS domain"/>
    <property type="match status" value="3"/>
</dbReference>
<proteinExistence type="predicted"/>
<dbReference type="SMART" id="SM00387">
    <property type="entry name" value="HATPase_c"/>
    <property type="match status" value="1"/>
</dbReference>
<dbReference type="InterPro" id="IPR013767">
    <property type="entry name" value="PAS_fold"/>
</dbReference>
<dbReference type="Gene3D" id="3.30.565.10">
    <property type="entry name" value="Histidine kinase-like ATPase, C-terminal domain"/>
    <property type="match status" value="1"/>
</dbReference>
<dbReference type="Pfam" id="PF00512">
    <property type="entry name" value="HisKA"/>
    <property type="match status" value="1"/>
</dbReference>
<dbReference type="Pfam" id="PF08447">
    <property type="entry name" value="PAS_3"/>
    <property type="match status" value="1"/>
</dbReference>
<dbReference type="FunFam" id="1.10.287.130:FF:000070">
    <property type="entry name" value="Histidine kinase sensor protein"/>
    <property type="match status" value="1"/>
</dbReference>
<evidence type="ECO:0000256" key="1">
    <source>
        <dbReference type="ARBA" id="ARBA00000085"/>
    </source>
</evidence>
<evidence type="ECO:0000256" key="4">
    <source>
        <dbReference type="ARBA" id="ARBA00022553"/>
    </source>
</evidence>
<comment type="catalytic activity">
    <reaction evidence="1">
        <text>ATP + protein L-histidine = ADP + protein N-phospho-L-histidine.</text>
        <dbReference type="EC" id="2.7.13.3"/>
    </reaction>
</comment>
<dbReference type="InterPro" id="IPR000014">
    <property type="entry name" value="PAS"/>
</dbReference>
<dbReference type="CDD" id="cd00130">
    <property type="entry name" value="PAS"/>
    <property type="match status" value="2"/>
</dbReference>
<sequence>MHVVKTPVRDDRGEIVGICGIYSDVTEQRQMEARLQESEAGLRAIFGSVHEGILAADAANGRLLLSNPAICSMLGYSEAELLGLSERDIHPSHELPRMEAFFCNMAQGNYALAQDVPMLRKDGSIFYVDINSTPFTHDGKACHLGVFRDVTEIRRAREALAASEARLKEAQRLAQLGNWELDLTDNRLHWSDEIYRIFEIDPDRFGESYEAFLAAIHPDDRERVNAVYRDSVERRYAYSIVHRLLFADGRIKHVREHCETEYAADGTPLRSLGTVQDVTEQVLAEAEIRALNETLERRVAERTEELARTNRELESFSYSVSHDLRAPLRAINGFSRILQDSEEFAVSGDSRDLLERIVRNTNRMGELIDDILEYSRASQTALKRAEVDLTALARDVWDAHAAAHPGAAVRIGRLGSAWGDAATLRQVFDNLVANALKYSGKREKPEIEIGAQETPDMTTVYVRDNGTGFDMQYAGKLFGMFQRMHTDKDFHGTGVGLAICKRILERHGGRIWAEAAPNAGATFWFSLPKKPAQT</sequence>
<feature type="domain" description="PAS" evidence="8">
    <location>
        <begin position="38"/>
        <end position="92"/>
    </location>
</feature>
<organism evidence="10 11">
    <name type="scientific">Candidatus Desulfobacillus denitrificans</name>
    <dbReference type="NCBI Taxonomy" id="2608985"/>
    <lineage>
        <taxon>Bacteria</taxon>
        <taxon>Pseudomonadati</taxon>
        <taxon>Pseudomonadota</taxon>
        <taxon>Betaproteobacteria</taxon>
        <taxon>Candidatus Desulfobacillus</taxon>
    </lineage>
</organism>
<dbReference type="Proteomes" id="UP000662914">
    <property type="component" value="Chromosome"/>
</dbReference>
<evidence type="ECO:0000256" key="2">
    <source>
        <dbReference type="ARBA" id="ARBA00004429"/>
    </source>
</evidence>
<dbReference type="SMART" id="SM00091">
    <property type="entry name" value="PAS"/>
    <property type="match status" value="2"/>
</dbReference>
<feature type="domain" description="PAC" evidence="9">
    <location>
        <begin position="1"/>
        <end position="37"/>
    </location>
</feature>
<dbReference type="PANTHER" id="PTHR43304">
    <property type="entry name" value="PHYTOCHROME-LIKE PROTEIN CPH1"/>
    <property type="match status" value="1"/>
</dbReference>
<dbReference type="KEGG" id="ddz:DSYM_12990"/>
<dbReference type="InterPro" id="IPR035965">
    <property type="entry name" value="PAS-like_dom_sf"/>
</dbReference>
<dbReference type="Gene3D" id="2.10.70.100">
    <property type="match status" value="1"/>
</dbReference>
<dbReference type="Gene3D" id="1.10.287.130">
    <property type="match status" value="1"/>
</dbReference>
<dbReference type="SMART" id="SM00388">
    <property type="entry name" value="HisKA"/>
    <property type="match status" value="1"/>
</dbReference>
<dbReference type="InterPro" id="IPR036097">
    <property type="entry name" value="HisK_dim/P_sf"/>
</dbReference>
<keyword evidence="4" id="KW-0597">Phosphoprotein</keyword>
<gene>
    <name evidence="10" type="ORF">DSYM_12990</name>
</gene>
<dbReference type="PROSITE" id="PS50112">
    <property type="entry name" value="PAS"/>
    <property type="match status" value="1"/>
</dbReference>
<feature type="domain" description="Histidine kinase" evidence="7">
    <location>
        <begin position="319"/>
        <end position="531"/>
    </location>
</feature>
<dbReference type="InterPro" id="IPR000700">
    <property type="entry name" value="PAS-assoc_C"/>
</dbReference>
<dbReference type="PROSITE" id="PS50113">
    <property type="entry name" value="PAC"/>
    <property type="match status" value="2"/>
</dbReference>
<protein>
    <recommendedName>
        <fullName evidence="3">histidine kinase</fullName>
        <ecNumber evidence="3">2.7.13.3</ecNumber>
    </recommendedName>
</protein>
<dbReference type="InterPro" id="IPR001610">
    <property type="entry name" value="PAC"/>
</dbReference>
<dbReference type="InterPro" id="IPR003661">
    <property type="entry name" value="HisK_dim/P_dom"/>
</dbReference>
<dbReference type="Pfam" id="PF02518">
    <property type="entry name" value="HATPase_c"/>
    <property type="match status" value="1"/>
</dbReference>
<evidence type="ECO:0000256" key="6">
    <source>
        <dbReference type="ARBA" id="ARBA00022777"/>
    </source>
</evidence>
<dbReference type="PRINTS" id="PR00344">
    <property type="entry name" value="BCTRLSENSOR"/>
</dbReference>
<keyword evidence="5" id="KW-0808">Transferase</keyword>
<comment type="subcellular location">
    <subcellularLocation>
        <location evidence="2">Cell inner membrane</location>
        <topology evidence="2">Multi-pass membrane protein</topology>
    </subcellularLocation>
</comment>
<dbReference type="FunFam" id="3.30.450.20:FF:000088">
    <property type="entry name" value="Sensory transduction histidine kinase"/>
    <property type="match status" value="1"/>
</dbReference>
<dbReference type="SUPFAM" id="SSF55874">
    <property type="entry name" value="ATPase domain of HSP90 chaperone/DNA topoisomerase II/histidine kinase"/>
    <property type="match status" value="1"/>
</dbReference>
<feature type="domain" description="PAC" evidence="9">
    <location>
        <begin position="112"/>
        <end position="162"/>
    </location>
</feature>
<dbReference type="InterPro" id="IPR052162">
    <property type="entry name" value="Sensor_kinase/Photoreceptor"/>
</dbReference>
<dbReference type="InterPro" id="IPR004358">
    <property type="entry name" value="Sig_transdc_His_kin-like_C"/>
</dbReference>
<dbReference type="PANTHER" id="PTHR43304:SF1">
    <property type="entry name" value="PAC DOMAIN-CONTAINING PROTEIN"/>
    <property type="match status" value="1"/>
</dbReference>
<dbReference type="EMBL" id="AP021857">
    <property type="protein sequence ID" value="BBO20600.1"/>
    <property type="molecule type" value="Genomic_DNA"/>
</dbReference>
<evidence type="ECO:0000259" key="9">
    <source>
        <dbReference type="PROSITE" id="PS50113"/>
    </source>
</evidence>
<dbReference type="InterPro" id="IPR003594">
    <property type="entry name" value="HATPase_dom"/>
</dbReference>
<evidence type="ECO:0000313" key="11">
    <source>
        <dbReference type="Proteomes" id="UP000662914"/>
    </source>
</evidence>
<name>A0A809QYV0_9PROT</name>
<dbReference type="SUPFAM" id="SSF55785">
    <property type="entry name" value="PYP-like sensor domain (PAS domain)"/>
    <property type="match status" value="2"/>
</dbReference>
<dbReference type="SUPFAM" id="SSF47384">
    <property type="entry name" value="Homodimeric domain of signal transducing histidine kinase"/>
    <property type="match status" value="1"/>
</dbReference>
<dbReference type="SMART" id="SM00086">
    <property type="entry name" value="PAC"/>
    <property type="match status" value="2"/>
</dbReference>
<dbReference type="CDD" id="cd00082">
    <property type="entry name" value="HisKA"/>
    <property type="match status" value="1"/>
</dbReference>
<dbReference type="AlphaFoldDB" id="A0A809QYV0"/>
<dbReference type="InterPro" id="IPR005467">
    <property type="entry name" value="His_kinase_dom"/>
</dbReference>
<dbReference type="GO" id="GO:0005886">
    <property type="term" value="C:plasma membrane"/>
    <property type="evidence" value="ECO:0007669"/>
    <property type="project" value="UniProtKB-SubCell"/>
</dbReference>
<evidence type="ECO:0000256" key="5">
    <source>
        <dbReference type="ARBA" id="ARBA00022679"/>
    </source>
</evidence>
<reference evidence="10" key="1">
    <citation type="journal article" name="DNA Res.">
        <title>The physiological potential of anammox bacteria as revealed by their core genome structure.</title>
        <authorList>
            <person name="Okubo T."/>
            <person name="Toyoda A."/>
            <person name="Fukuhara K."/>
            <person name="Uchiyama I."/>
            <person name="Harigaya Y."/>
            <person name="Kuroiwa M."/>
            <person name="Suzuki T."/>
            <person name="Murakami Y."/>
            <person name="Suwa Y."/>
            <person name="Takami H."/>
        </authorList>
    </citation>
    <scope>NUCLEOTIDE SEQUENCE</scope>
    <source>
        <strain evidence="10">317325-3</strain>
    </source>
</reference>
<dbReference type="GO" id="GO:0000155">
    <property type="term" value="F:phosphorelay sensor kinase activity"/>
    <property type="evidence" value="ECO:0007669"/>
    <property type="project" value="InterPro"/>
</dbReference>
<evidence type="ECO:0000259" key="8">
    <source>
        <dbReference type="PROSITE" id="PS50112"/>
    </source>
</evidence>
<dbReference type="InterPro" id="IPR013655">
    <property type="entry name" value="PAS_fold_3"/>
</dbReference>
<dbReference type="NCBIfam" id="TIGR00229">
    <property type="entry name" value="sensory_box"/>
    <property type="match status" value="2"/>
</dbReference>
<dbReference type="PROSITE" id="PS50109">
    <property type="entry name" value="HIS_KIN"/>
    <property type="match status" value="1"/>
</dbReference>
<evidence type="ECO:0000256" key="3">
    <source>
        <dbReference type="ARBA" id="ARBA00012438"/>
    </source>
</evidence>
<accession>A0A809QYV0</accession>
<keyword evidence="6" id="KW-0418">Kinase</keyword>
<dbReference type="InterPro" id="IPR036890">
    <property type="entry name" value="HATPase_C_sf"/>
</dbReference>
<evidence type="ECO:0000259" key="7">
    <source>
        <dbReference type="PROSITE" id="PS50109"/>
    </source>
</evidence>
<dbReference type="FunFam" id="3.30.565.10:FF:000006">
    <property type="entry name" value="Sensor histidine kinase WalK"/>
    <property type="match status" value="1"/>
</dbReference>
<dbReference type="Pfam" id="PF00989">
    <property type="entry name" value="PAS"/>
    <property type="match status" value="1"/>
</dbReference>
<dbReference type="EC" id="2.7.13.3" evidence="3"/>
<evidence type="ECO:0000313" key="10">
    <source>
        <dbReference type="EMBL" id="BBO20600.1"/>
    </source>
</evidence>